<dbReference type="EMBL" id="GG666558">
    <property type="protein sequence ID" value="EEN55640.1"/>
    <property type="molecule type" value="Genomic_DNA"/>
</dbReference>
<proteinExistence type="predicted"/>
<evidence type="ECO:0000256" key="1">
    <source>
        <dbReference type="SAM" id="Coils"/>
    </source>
</evidence>
<organism>
    <name type="scientific">Branchiostoma floridae</name>
    <name type="common">Florida lancelet</name>
    <name type="synonym">Amphioxus</name>
    <dbReference type="NCBI Taxonomy" id="7739"/>
    <lineage>
        <taxon>Eukaryota</taxon>
        <taxon>Metazoa</taxon>
        <taxon>Chordata</taxon>
        <taxon>Cephalochordata</taxon>
        <taxon>Leptocardii</taxon>
        <taxon>Amphioxiformes</taxon>
        <taxon>Branchiostomatidae</taxon>
        <taxon>Branchiostoma</taxon>
    </lineage>
</organism>
<sequence>MCHECWMGDHTTHCAPPFRLTLQEQSAMTREVCEDGKRLMEKFRQKLAELENLRKHLTVEESTNAHSNAIGETARKKADDDIKIFRKCSNALASSVEASEKSINQSEAIIVYRLRKTLKSLIEQFSQEEEIDVKTCKTAVFTPTQHSLTEITVGKVQEKSKMSKRKRETDEEKPHIYGVCIVATNQGILDTITGEVRRVINQSYPIDPYLVTNKRDIAALPTYSHAICCVSNAPRVISFNDHGELEPDADLGFRAFVKMERFAEPNGVIVILFNHDKSEGSSKLHSMEVIHQPQRLQDLADKSRRFLTVYRQLNEKQQKRMVECIKI</sequence>
<evidence type="ECO:0000313" key="2">
    <source>
        <dbReference type="EMBL" id="EEN55640.1"/>
    </source>
</evidence>
<dbReference type="AlphaFoldDB" id="C3YVV6"/>
<dbReference type="InParanoid" id="C3YVV6"/>
<protein>
    <submittedName>
        <fullName evidence="2">Uncharacterized protein</fullName>
    </submittedName>
</protein>
<name>C3YVV6_BRAFL</name>
<feature type="coiled-coil region" evidence="1">
    <location>
        <begin position="33"/>
        <end position="60"/>
    </location>
</feature>
<accession>C3YVV6</accession>
<reference evidence="2" key="1">
    <citation type="journal article" date="2008" name="Nature">
        <title>The amphioxus genome and the evolution of the chordate karyotype.</title>
        <authorList>
            <consortium name="US DOE Joint Genome Institute (JGI-PGF)"/>
            <person name="Putnam N.H."/>
            <person name="Butts T."/>
            <person name="Ferrier D.E.K."/>
            <person name="Furlong R.F."/>
            <person name="Hellsten U."/>
            <person name="Kawashima T."/>
            <person name="Robinson-Rechavi M."/>
            <person name="Shoguchi E."/>
            <person name="Terry A."/>
            <person name="Yu J.-K."/>
            <person name="Benito-Gutierrez E.L."/>
            <person name="Dubchak I."/>
            <person name="Garcia-Fernandez J."/>
            <person name="Gibson-Brown J.J."/>
            <person name="Grigoriev I.V."/>
            <person name="Horton A.C."/>
            <person name="de Jong P.J."/>
            <person name="Jurka J."/>
            <person name="Kapitonov V.V."/>
            <person name="Kohara Y."/>
            <person name="Kuroki Y."/>
            <person name="Lindquist E."/>
            <person name="Lucas S."/>
            <person name="Osoegawa K."/>
            <person name="Pennacchio L.A."/>
            <person name="Salamov A.A."/>
            <person name="Satou Y."/>
            <person name="Sauka-Spengler T."/>
            <person name="Schmutz J."/>
            <person name="Shin-I T."/>
            <person name="Toyoda A."/>
            <person name="Bronner-Fraser M."/>
            <person name="Fujiyama A."/>
            <person name="Holland L.Z."/>
            <person name="Holland P.W.H."/>
            <person name="Satoh N."/>
            <person name="Rokhsar D.S."/>
        </authorList>
    </citation>
    <scope>NUCLEOTIDE SEQUENCE [LARGE SCALE GENOMIC DNA]</scope>
    <source>
        <strain evidence="2">S238N-H82</strain>
        <tissue evidence="2">Testes</tissue>
    </source>
</reference>
<keyword evidence="1" id="KW-0175">Coiled coil</keyword>
<gene>
    <name evidence="2" type="ORF">BRAFLDRAFT_102574</name>
</gene>